<gene>
    <name evidence="2" type="ORF">CICLE_v10017542mg</name>
</gene>
<keyword evidence="1" id="KW-0812">Transmembrane</keyword>
<evidence type="ECO:0000313" key="2">
    <source>
        <dbReference type="EMBL" id="ESR60591.1"/>
    </source>
</evidence>
<dbReference type="EMBL" id="KI536312">
    <property type="protein sequence ID" value="ESR60591.1"/>
    <property type="molecule type" value="Genomic_DNA"/>
</dbReference>
<feature type="non-terminal residue" evidence="2">
    <location>
        <position position="1"/>
    </location>
</feature>
<organism evidence="2 3">
    <name type="scientific">Citrus clementina</name>
    <name type="common">Clementine</name>
    <name type="synonym">Citrus deliciosa x Citrus sinensis</name>
    <dbReference type="NCBI Taxonomy" id="85681"/>
    <lineage>
        <taxon>Eukaryota</taxon>
        <taxon>Viridiplantae</taxon>
        <taxon>Streptophyta</taxon>
        <taxon>Embryophyta</taxon>
        <taxon>Tracheophyta</taxon>
        <taxon>Spermatophyta</taxon>
        <taxon>Magnoliopsida</taxon>
        <taxon>eudicotyledons</taxon>
        <taxon>Gunneridae</taxon>
        <taxon>Pentapetalae</taxon>
        <taxon>rosids</taxon>
        <taxon>malvids</taxon>
        <taxon>Sapindales</taxon>
        <taxon>Rutaceae</taxon>
        <taxon>Aurantioideae</taxon>
        <taxon>Citrus</taxon>
    </lineage>
</organism>
<proteinExistence type="predicted"/>
<evidence type="ECO:0000313" key="3">
    <source>
        <dbReference type="Proteomes" id="UP000030687"/>
    </source>
</evidence>
<evidence type="ECO:0000256" key="1">
    <source>
        <dbReference type="SAM" id="Phobius"/>
    </source>
</evidence>
<reference evidence="2 3" key="1">
    <citation type="submission" date="2013-10" db="EMBL/GenBank/DDBJ databases">
        <authorList>
            <consortium name="International Citrus Genome Consortium"/>
            <person name="Jenkins J."/>
            <person name="Schmutz J."/>
            <person name="Prochnik S."/>
            <person name="Rokhsar D."/>
            <person name="Gmitter F."/>
            <person name="Ollitrault P."/>
            <person name="Machado M."/>
            <person name="Talon M."/>
            <person name="Wincker P."/>
            <person name="Jaillon O."/>
            <person name="Morgante M."/>
        </authorList>
    </citation>
    <scope>NUCLEOTIDE SEQUENCE</scope>
    <source>
        <strain evidence="3">cv. Clemenules</strain>
    </source>
</reference>
<dbReference type="Gramene" id="ESR60591">
    <property type="protein sequence ID" value="ESR60591"/>
    <property type="gene ID" value="CICLE_v10017542mg"/>
</dbReference>
<dbReference type="PANTHER" id="PTHR36010:SF1">
    <property type="entry name" value="CYTOCHROME C BIOGENESIS CCMF C-TERMINAL-LIKE MITOCHONDRIAL PROTEIN-RELATED"/>
    <property type="match status" value="1"/>
</dbReference>
<keyword evidence="1" id="KW-1133">Transmembrane helix</keyword>
<protein>
    <submittedName>
        <fullName evidence="2">Uncharacterized protein</fullName>
    </submittedName>
</protein>
<keyword evidence="1" id="KW-0472">Membrane</keyword>
<feature type="transmembrane region" description="Helical" evidence="1">
    <location>
        <begin position="20"/>
        <end position="40"/>
    </location>
</feature>
<dbReference type="STRING" id="85681.V4UE79"/>
<dbReference type="InParanoid" id="V4UE79"/>
<dbReference type="PANTHER" id="PTHR36010">
    <property type="entry name" value="CYTOCHROME C BIOGENESIS CCMF C-TERMINAL-LIKE MITOCHONDRIAL PROTEIN-RELATED"/>
    <property type="match status" value="1"/>
</dbReference>
<accession>V4UE79</accession>
<dbReference type="Proteomes" id="UP000030687">
    <property type="component" value="Unassembled WGS sequence"/>
</dbReference>
<keyword evidence="3" id="KW-1185">Reference proteome</keyword>
<dbReference type="KEGG" id="cic:CICLE_v10017542mg"/>
<sequence>SDVAVLLKWFVNRDVPTWAPSSNGTIIPIPIPLFPLLVYLHSRKFTQRLDLYPSKRKKLHCYYGHSKSILHRAIGKVSPLHQVLIVI</sequence>
<dbReference type="AlphaFoldDB" id="V4UE79"/>
<dbReference type="GO" id="GO:0017004">
    <property type="term" value="P:cytochrome complex assembly"/>
    <property type="evidence" value="ECO:0007669"/>
    <property type="project" value="InterPro"/>
</dbReference>
<dbReference type="InterPro" id="IPR044955">
    <property type="entry name" value="CCMFC"/>
</dbReference>
<name>V4UE79_CITCL</name>